<reference evidence="1 2" key="1">
    <citation type="journal article" date="2006" name="Mol. Microbiol.">
        <title>Role of pathogenicity island-associated integrases in the genome plasticity of uropathogenic Escherichia coli strain 536.</title>
        <authorList>
            <person name="Hochhut B."/>
            <person name="Wilde C."/>
            <person name="Balling G."/>
            <person name="Middendorf B."/>
            <person name="Dobrindt U."/>
            <person name="Brzuszkiewicz E."/>
            <person name="Gottschalk G."/>
            <person name="Carniel E."/>
            <person name="Hacker J."/>
        </authorList>
    </citation>
    <scope>NUCLEOTIDE SEQUENCE [LARGE SCALE GENOMIC DNA]</scope>
    <source>
        <strain evidence="2">536 / UPEC</strain>
    </source>
</reference>
<protein>
    <submittedName>
        <fullName evidence="1">Uncharacterized protein</fullName>
    </submittedName>
</protein>
<name>A0A454A7H9_ECOL5</name>
<sequence>MKKNVVIRKFRKLINNPKAFFADAKIVKKVASNNSHNNDGNHGGKHVFGDIVLDGKVGLSIKTDCGCKPINYDFSSLLVKVRKSSLPKNEPIYSNIISYKNDFIGFRDNNIFLLNVNEKSLSNYLDMREIQNSPWNTSPFSGYKNIFIVDPANNLPLFLKSTSPFLNIHCIFTENVSTQEIERCLKWSKGIDVCIIHSKHSISLNKAKKIYTFCTTNQLIDAIHNIILIHGAKPFDLLVPCFGHVPYIENIDSINESDCDVYIKLRGKLPIIGQRKSFYDFVSILSKNIEYILCRESIMQRYENIIMQENISYFISEVSFEGFRLEIEN</sequence>
<dbReference type="EMBL" id="CP000247">
    <property type="protein sequence ID" value="ABG71016.1"/>
    <property type="molecule type" value="Genomic_DNA"/>
</dbReference>
<evidence type="ECO:0000313" key="1">
    <source>
        <dbReference type="EMBL" id="ABG71016.1"/>
    </source>
</evidence>
<accession>A0A454A7H9</accession>
<organism evidence="1 2">
    <name type="scientific">Escherichia coli O6:K15:H31 (strain 536 / UPEC)</name>
    <dbReference type="NCBI Taxonomy" id="362663"/>
    <lineage>
        <taxon>Bacteria</taxon>
        <taxon>Pseudomonadati</taxon>
        <taxon>Pseudomonadota</taxon>
        <taxon>Gammaproteobacteria</taxon>
        <taxon>Enterobacterales</taxon>
        <taxon>Enterobacteriaceae</taxon>
        <taxon>Escherichia</taxon>
    </lineage>
</organism>
<dbReference type="RefSeq" id="WP_000742566.1">
    <property type="nucleotide sequence ID" value="NC_008253.1"/>
</dbReference>
<dbReference type="KEGG" id="ecp:ECP_3033"/>
<dbReference type="AlphaFoldDB" id="A0A454A7H9"/>
<gene>
    <name evidence="1" type="ordered locus">ECP_3033</name>
</gene>
<dbReference type="Proteomes" id="UP000009182">
    <property type="component" value="Chromosome"/>
</dbReference>
<evidence type="ECO:0000313" key="2">
    <source>
        <dbReference type="Proteomes" id="UP000009182"/>
    </source>
</evidence>
<proteinExistence type="predicted"/>